<evidence type="ECO:0000256" key="2">
    <source>
        <dbReference type="ARBA" id="ARBA00022694"/>
    </source>
</evidence>
<gene>
    <name evidence="6" type="primary">tilS</name>
    <name evidence="8" type="ORF">FHS65_002019</name>
</gene>
<keyword evidence="2 6" id="KW-0819">tRNA processing</keyword>
<dbReference type="InterPro" id="IPR014729">
    <property type="entry name" value="Rossmann-like_a/b/a_fold"/>
</dbReference>
<dbReference type="GO" id="GO:0005524">
    <property type="term" value="F:ATP binding"/>
    <property type="evidence" value="ECO:0007669"/>
    <property type="project" value="UniProtKB-UniRule"/>
</dbReference>
<protein>
    <recommendedName>
        <fullName evidence="6">tRNA(Ile)-lysidine synthase</fullName>
        <ecNumber evidence="6">6.3.4.19</ecNumber>
    </recommendedName>
    <alternativeName>
        <fullName evidence="6">tRNA(Ile)-2-lysyl-cytidine synthase</fullName>
    </alternativeName>
    <alternativeName>
        <fullName evidence="6">tRNA(Ile)-lysidine synthetase</fullName>
    </alternativeName>
</protein>
<comment type="subcellular location">
    <subcellularLocation>
        <location evidence="6">Cytoplasm</location>
    </subcellularLocation>
</comment>
<accession>A0A7W9A4G2</accession>
<evidence type="ECO:0000256" key="6">
    <source>
        <dbReference type="HAMAP-Rule" id="MF_01161"/>
    </source>
</evidence>
<dbReference type="RefSeq" id="WP_206423414.1">
    <property type="nucleotide sequence ID" value="NZ_JACIJB010000009.1"/>
</dbReference>
<comment type="similarity">
    <text evidence="6">Belongs to the tRNA(Ile)-lysidine synthase family.</text>
</comment>
<evidence type="ECO:0000313" key="8">
    <source>
        <dbReference type="EMBL" id="MBB5661259.1"/>
    </source>
</evidence>
<comment type="function">
    <text evidence="6">Ligates lysine onto the cytidine present at position 34 of the AUA codon-specific tRNA(Ile) that contains the anticodon CAU, in an ATP-dependent manner. Cytidine is converted to lysidine, thus changing the amino acid specificity of the tRNA from methionine to isoleucine.</text>
</comment>
<dbReference type="InterPro" id="IPR012795">
    <property type="entry name" value="tRNA_Ile_lys_synt_N"/>
</dbReference>
<keyword evidence="4 6" id="KW-0067">ATP-binding</keyword>
<evidence type="ECO:0000256" key="4">
    <source>
        <dbReference type="ARBA" id="ARBA00022840"/>
    </source>
</evidence>
<comment type="domain">
    <text evidence="6">The N-terminal region contains the highly conserved SGGXDS motif, predicted to be a P-loop motif involved in ATP binding.</text>
</comment>
<keyword evidence="6" id="KW-0963">Cytoplasm</keyword>
<evidence type="ECO:0000256" key="1">
    <source>
        <dbReference type="ARBA" id="ARBA00022598"/>
    </source>
</evidence>
<dbReference type="PANTHER" id="PTHR43033:SF1">
    <property type="entry name" value="TRNA(ILE)-LYSIDINE SYNTHASE-RELATED"/>
    <property type="match status" value="1"/>
</dbReference>
<organism evidence="8 9">
    <name type="scientific">Brevundimonas halotolerans</name>
    <dbReference type="NCBI Taxonomy" id="69670"/>
    <lineage>
        <taxon>Bacteria</taxon>
        <taxon>Pseudomonadati</taxon>
        <taxon>Pseudomonadota</taxon>
        <taxon>Alphaproteobacteria</taxon>
        <taxon>Caulobacterales</taxon>
        <taxon>Caulobacteraceae</taxon>
        <taxon>Brevundimonas</taxon>
    </lineage>
</organism>
<keyword evidence="3 6" id="KW-0547">Nucleotide-binding</keyword>
<evidence type="ECO:0000259" key="7">
    <source>
        <dbReference type="Pfam" id="PF01171"/>
    </source>
</evidence>
<dbReference type="AlphaFoldDB" id="A0A7W9A4G2"/>
<dbReference type="CDD" id="cd01992">
    <property type="entry name" value="TilS_N"/>
    <property type="match status" value="1"/>
</dbReference>
<name>A0A7W9A4G2_9CAUL</name>
<dbReference type="PANTHER" id="PTHR43033">
    <property type="entry name" value="TRNA(ILE)-LYSIDINE SYNTHASE-RELATED"/>
    <property type="match status" value="1"/>
</dbReference>
<keyword evidence="1 6" id="KW-0436">Ligase</keyword>
<reference evidence="8 9" key="1">
    <citation type="submission" date="2020-08" db="EMBL/GenBank/DDBJ databases">
        <title>Genomic Encyclopedia of Type Strains, Phase IV (KMG-IV): sequencing the most valuable type-strain genomes for metagenomic binning, comparative biology and taxonomic classification.</title>
        <authorList>
            <person name="Goeker M."/>
        </authorList>
    </citation>
    <scope>NUCLEOTIDE SEQUENCE [LARGE SCALE GENOMIC DNA]</scope>
    <source>
        <strain evidence="8 9">DSM 24448</strain>
    </source>
</reference>
<dbReference type="GO" id="GO:0006400">
    <property type="term" value="P:tRNA modification"/>
    <property type="evidence" value="ECO:0007669"/>
    <property type="project" value="UniProtKB-UniRule"/>
</dbReference>
<dbReference type="SUPFAM" id="SSF52402">
    <property type="entry name" value="Adenine nucleotide alpha hydrolases-like"/>
    <property type="match status" value="1"/>
</dbReference>
<sequence length="395" mass="42716">MAISGGGDSVALLHLAREWAVAHGRSLAVLHVDHGLNPDSRVWHDRVRDMAGRLGTEFHGARWEGPWPDTGLPAAARAARHARLADMALTVGARVILTGHTADDVAEGRWMQAEGSTLGTLRDWSPSPAWPEGRGLMLLRPLLGEQRAALRDWLTAQRIDWIEDPANSDLRYGRSRARRALAAGERAPVPQQDRSLRTAGISADEWGVICMPRDTEPRALAFGLVVAGGGMRPPRGDRLARLGQRIAAGENFTAGLAGARLIAEAEGLTLVREAGDYRRRGEPVIDLIPGVEAVWDGRFALTVDEPGWRVAPLSGRAARLDGHDRTVLAGLPAAVRPGLPVLIRDDETGPVLAQSRARVEALAACRLALGLGQVKHEADLKCRREWRTDGRAPIL</sequence>
<dbReference type="Proteomes" id="UP000548978">
    <property type="component" value="Unassembled WGS sequence"/>
</dbReference>
<evidence type="ECO:0000313" key="9">
    <source>
        <dbReference type="Proteomes" id="UP000548978"/>
    </source>
</evidence>
<evidence type="ECO:0000256" key="3">
    <source>
        <dbReference type="ARBA" id="ARBA00022741"/>
    </source>
</evidence>
<keyword evidence="9" id="KW-1185">Reference proteome</keyword>
<feature type="domain" description="tRNA(Ile)-lysidine/2-thiocytidine synthase N-terminal" evidence="7">
    <location>
        <begin position="2"/>
        <end position="179"/>
    </location>
</feature>
<dbReference type="HAMAP" id="MF_01161">
    <property type="entry name" value="tRNA_Ile_lys_synt"/>
    <property type="match status" value="1"/>
</dbReference>
<dbReference type="NCBIfam" id="TIGR02432">
    <property type="entry name" value="lysidine_TilS_N"/>
    <property type="match status" value="1"/>
</dbReference>
<dbReference type="Gene3D" id="3.40.50.620">
    <property type="entry name" value="HUPs"/>
    <property type="match status" value="1"/>
</dbReference>
<dbReference type="InterPro" id="IPR012094">
    <property type="entry name" value="tRNA_Ile_lys_synt"/>
</dbReference>
<dbReference type="EC" id="6.3.4.19" evidence="6"/>
<feature type="binding site" evidence="6">
    <location>
        <begin position="4"/>
        <end position="9"/>
    </location>
    <ligand>
        <name>ATP</name>
        <dbReference type="ChEBI" id="CHEBI:30616"/>
    </ligand>
</feature>
<dbReference type="EMBL" id="JACIJB010000009">
    <property type="protein sequence ID" value="MBB5661259.1"/>
    <property type="molecule type" value="Genomic_DNA"/>
</dbReference>
<dbReference type="InterPro" id="IPR011063">
    <property type="entry name" value="TilS/TtcA_N"/>
</dbReference>
<evidence type="ECO:0000256" key="5">
    <source>
        <dbReference type="ARBA" id="ARBA00048539"/>
    </source>
</evidence>
<dbReference type="Pfam" id="PF01171">
    <property type="entry name" value="ATP_bind_3"/>
    <property type="match status" value="1"/>
</dbReference>
<dbReference type="GO" id="GO:0005737">
    <property type="term" value="C:cytoplasm"/>
    <property type="evidence" value="ECO:0007669"/>
    <property type="project" value="UniProtKB-SubCell"/>
</dbReference>
<proteinExistence type="inferred from homology"/>
<comment type="catalytic activity">
    <reaction evidence="5 6">
        <text>cytidine(34) in tRNA(Ile2) + L-lysine + ATP = lysidine(34) in tRNA(Ile2) + AMP + diphosphate + H(+)</text>
        <dbReference type="Rhea" id="RHEA:43744"/>
        <dbReference type="Rhea" id="RHEA-COMP:10625"/>
        <dbReference type="Rhea" id="RHEA-COMP:10670"/>
        <dbReference type="ChEBI" id="CHEBI:15378"/>
        <dbReference type="ChEBI" id="CHEBI:30616"/>
        <dbReference type="ChEBI" id="CHEBI:32551"/>
        <dbReference type="ChEBI" id="CHEBI:33019"/>
        <dbReference type="ChEBI" id="CHEBI:82748"/>
        <dbReference type="ChEBI" id="CHEBI:83665"/>
        <dbReference type="ChEBI" id="CHEBI:456215"/>
        <dbReference type="EC" id="6.3.4.19"/>
    </reaction>
</comment>
<comment type="caution">
    <text evidence="8">The sequence shown here is derived from an EMBL/GenBank/DDBJ whole genome shotgun (WGS) entry which is preliminary data.</text>
</comment>
<dbReference type="GO" id="GO:0032267">
    <property type="term" value="F:tRNA(Ile)-lysidine synthase activity"/>
    <property type="evidence" value="ECO:0007669"/>
    <property type="project" value="UniProtKB-EC"/>
</dbReference>